<gene>
    <name evidence="2" type="ORF">CLODIP_2_CD07682</name>
</gene>
<name>A0A8S1DU39_9INSE</name>
<comment type="caution">
    <text evidence="2">The sequence shown here is derived from an EMBL/GenBank/DDBJ whole genome shotgun (WGS) entry which is preliminary data.</text>
</comment>
<proteinExistence type="predicted"/>
<evidence type="ECO:0000256" key="1">
    <source>
        <dbReference type="SAM" id="MobiDB-lite"/>
    </source>
</evidence>
<keyword evidence="3" id="KW-1185">Reference proteome</keyword>
<feature type="compositionally biased region" description="Basic and acidic residues" evidence="1">
    <location>
        <begin position="126"/>
        <end position="145"/>
    </location>
</feature>
<dbReference type="EMBL" id="CADEPI010000449">
    <property type="protein sequence ID" value="CAB3386040.1"/>
    <property type="molecule type" value="Genomic_DNA"/>
</dbReference>
<organism evidence="2 3">
    <name type="scientific">Cloeon dipterum</name>
    <dbReference type="NCBI Taxonomy" id="197152"/>
    <lineage>
        <taxon>Eukaryota</taxon>
        <taxon>Metazoa</taxon>
        <taxon>Ecdysozoa</taxon>
        <taxon>Arthropoda</taxon>
        <taxon>Hexapoda</taxon>
        <taxon>Insecta</taxon>
        <taxon>Pterygota</taxon>
        <taxon>Palaeoptera</taxon>
        <taxon>Ephemeroptera</taxon>
        <taxon>Pisciforma</taxon>
        <taxon>Baetidae</taxon>
        <taxon>Cloeon</taxon>
    </lineage>
</organism>
<dbReference type="Proteomes" id="UP000494165">
    <property type="component" value="Unassembled WGS sequence"/>
</dbReference>
<evidence type="ECO:0000313" key="3">
    <source>
        <dbReference type="Proteomes" id="UP000494165"/>
    </source>
</evidence>
<evidence type="ECO:0000313" key="2">
    <source>
        <dbReference type="EMBL" id="CAB3386040.1"/>
    </source>
</evidence>
<accession>A0A8S1DU39</accession>
<reference evidence="2 3" key="1">
    <citation type="submission" date="2020-04" db="EMBL/GenBank/DDBJ databases">
        <authorList>
            <person name="Alioto T."/>
            <person name="Alioto T."/>
            <person name="Gomez Garrido J."/>
        </authorList>
    </citation>
    <scope>NUCLEOTIDE SEQUENCE [LARGE SCALE GENOMIC DNA]</scope>
</reference>
<feature type="region of interest" description="Disordered" evidence="1">
    <location>
        <begin position="126"/>
        <end position="152"/>
    </location>
</feature>
<protein>
    <submittedName>
        <fullName evidence="2">Uncharacterized protein</fullName>
    </submittedName>
</protein>
<sequence length="212" mass="24895">MILETSSHDSNIKDPSLKHLLHIQKNGSEFMQDEYLLDNHKAGLWWVYMDTENSCTRNLTNLFYSGKQVDAILQCKNFSISEEFGNQSNDSRHYRLIHLLFVDVPRVNQPEFKYAWKDFLRREEKSNDSDHQATPDQCEELKNTSDPKTGPENSSFVTQLWCAIEICAKLANTVSLVYTLWKFYIGITAQLQRQNDISHQNRNIKNYFVMYQ</sequence>
<dbReference type="AlphaFoldDB" id="A0A8S1DU39"/>